<gene>
    <name evidence="2" type="ORF">GZH46_00623</name>
</gene>
<dbReference type="EMBL" id="JAIFTH010000071">
    <property type="protein sequence ID" value="KAG9510822.1"/>
    <property type="molecule type" value="Genomic_DNA"/>
</dbReference>
<reference evidence="2 3" key="1">
    <citation type="submission" date="2020-10" db="EMBL/GenBank/DDBJ databases">
        <authorList>
            <person name="Klimov P.B."/>
            <person name="Dyachkov S.M."/>
            <person name="Chetverikov P.E."/>
        </authorList>
    </citation>
    <scope>NUCLEOTIDE SEQUENCE [LARGE SCALE GENOMIC DNA]</scope>
    <source>
        <strain evidence="2">BMOC 18-1129-001#AD2665</strain>
        <tissue evidence="2">Entire mites</tissue>
    </source>
</reference>
<feature type="non-terminal residue" evidence="2">
    <location>
        <position position="1"/>
    </location>
</feature>
<evidence type="ECO:0000313" key="3">
    <source>
        <dbReference type="Proteomes" id="UP000825002"/>
    </source>
</evidence>
<organism evidence="2 3">
    <name type="scientific">Fragariocoptes setiger</name>
    <dbReference type="NCBI Taxonomy" id="1670756"/>
    <lineage>
        <taxon>Eukaryota</taxon>
        <taxon>Metazoa</taxon>
        <taxon>Ecdysozoa</taxon>
        <taxon>Arthropoda</taxon>
        <taxon>Chelicerata</taxon>
        <taxon>Arachnida</taxon>
        <taxon>Acari</taxon>
        <taxon>Acariformes</taxon>
        <taxon>Trombidiformes</taxon>
        <taxon>Prostigmata</taxon>
        <taxon>Eupodina</taxon>
        <taxon>Eriophyoidea</taxon>
        <taxon>Phytoptidae</taxon>
        <taxon>Fragariocoptes</taxon>
    </lineage>
</organism>
<protein>
    <submittedName>
        <fullName evidence="2">Uncharacterized protein</fullName>
    </submittedName>
</protein>
<evidence type="ECO:0000256" key="1">
    <source>
        <dbReference type="SAM" id="Phobius"/>
    </source>
</evidence>
<keyword evidence="3" id="KW-1185">Reference proteome</keyword>
<keyword evidence="1" id="KW-1133">Transmembrane helix</keyword>
<accession>A0ABQ7SBR9</accession>
<name>A0ABQ7SBR9_9ACAR</name>
<keyword evidence="1" id="KW-0472">Membrane</keyword>
<keyword evidence="1" id="KW-0812">Transmembrane</keyword>
<sequence length="76" mass="8598">MLSVMGGLLTIKSLAFIEDLAIEEFNTGESIDQFYKEQDHRYDSAANNCWIALAMYGLTFVVSAYHWVAFSKRGLV</sequence>
<proteinExistence type="predicted"/>
<dbReference type="Proteomes" id="UP000825002">
    <property type="component" value="Unassembled WGS sequence"/>
</dbReference>
<evidence type="ECO:0000313" key="2">
    <source>
        <dbReference type="EMBL" id="KAG9510822.1"/>
    </source>
</evidence>
<feature type="transmembrane region" description="Helical" evidence="1">
    <location>
        <begin position="50"/>
        <end position="70"/>
    </location>
</feature>
<comment type="caution">
    <text evidence="2">The sequence shown here is derived from an EMBL/GenBank/DDBJ whole genome shotgun (WGS) entry which is preliminary data.</text>
</comment>